<feature type="coiled-coil region" evidence="1">
    <location>
        <begin position="623"/>
        <end position="657"/>
    </location>
</feature>
<feature type="compositionally biased region" description="Pro residues" evidence="2">
    <location>
        <begin position="384"/>
        <end position="393"/>
    </location>
</feature>
<sequence>MRPRVRKPPLKAQSFTLGAGGGGGGGTRRPKSAVPAGYDLTASTLVESTLVSSVSASPSFSLNDLASGTLPSSSLREGAAGAEAEEAEETTEETTEGTAAAAKDNVSLSESIKAMLIGRPASPPGFALATPLRTARAAEAPITVVRRRSAQDSRDDISLVVGPGDARPESPRTGSALLRPAPLAPRPPAEHEERSGERSGRSEPRLPSAALDDDSAPAPAHEDVGVGTSASFDGRALTLEACRGPALGARSVAQELLLSGAGHQRPITTNASASANANAVHVTNVAMSLLGSSRPKSAPALYPGIDRANELKASVLPQVVKNVVDPDGPLTQSTFDIVNEVVSAVYDDQNQYELAALAGAHQLQPLQQSQHPPPPSAQASPLHLHPPQPPIPKLPDLGNVPIVMPLLYNGQVVHSLIFPHGLPQGPPYGLPQAQGPPYAPPGQCATPVTRNGGNGGGGGNAGVPVARTPLVLTQTAQNPKQSTMSLDDIATVASSTSASPAPSAASSSGSASSAYVTEPLRRLSRNPTYRDGGGFRLVPSREGPPPAVLNGIDVRSTEDVRAFKRDLAGLRDTAQRLPRDELLQALRNVIDASQAVADLLLRREKEREPGRGETGRLYTERQVEALQRTLERSLARNRTLTEKLEEYAARIREYKRAR</sequence>
<feature type="region of interest" description="Disordered" evidence="2">
    <location>
        <begin position="56"/>
        <end position="106"/>
    </location>
</feature>
<feature type="compositionally biased region" description="Basic and acidic residues" evidence="2">
    <location>
        <begin position="188"/>
        <end position="204"/>
    </location>
</feature>
<feature type="compositionally biased region" description="Gly residues" evidence="2">
    <location>
        <begin position="18"/>
        <end position="27"/>
    </location>
</feature>
<keyword evidence="1" id="KW-0175">Coiled coil</keyword>
<dbReference type="Proteomes" id="UP000315496">
    <property type="component" value="Chromosome 5"/>
</dbReference>
<dbReference type="AlphaFoldDB" id="A0A4Z1SLT3"/>
<comment type="caution">
    <text evidence="3">The sequence shown here is derived from an EMBL/GenBank/DDBJ whole genome shotgun (WGS) entry which is preliminary data.</text>
</comment>
<name>A0A4Z1SLT3_GIAMU</name>
<dbReference type="OrthoDB" id="10256574at2759"/>
<accession>A0A4Z1SLT3</accession>
<evidence type="ECO:0000256" key="1">
    <source>
        <dbReference type="SAM" id="Coils"/>
    </source>
</evidence>
<feature type="region of interest" description="Disordered" evidence="2">
    <location>
        <begin position="1"/>
        <end position="35"/>
    </location>
</feature>
<keyword evidence="4" id="KW-1185">Reference proteome</keyword>
<feature type="compositionally biased region" description="Polar residues" evidence="2">
    <location>
        <begin position="64"/>
        <end position="75"/>
    </location>
</feature>
<organism evidence="3 4">
    <name type="scientific">Giardia muris</name>
    <dbReference type="NCBI Taxonomy" id="5742"/>
    <lineage>
        <taxon>Eukaryota</taxon>
        <taxon>Metamonada</taxon>
        <taxon>Diplomonadida</taxon>
        <taxon>Hexamitidae</taxon>
        <taxon>Giardiinae</taxon>
        <taxon>Giardia</taxon>
    </lineage>
</organism>
<gene>
    <name evidence="3" type="ORF">GMRT_11322</name>
</gene>
<protein>
    <submittedName>
        <fullName evidence="3">Putative Spindle pole protein</fullName>
    </submittedName>
</protein>
<feature type="compositionally biased region" description="Low complexity" evidence="2">
    <location>
        <begin position="496"/>
        <end position="514"/>
    </location>
</feature>
<dbReference type="EMBL" id="VDLU01000005">
    <property type="protein sequence ID" value="TNJ26626.1"/>
    <property type="molecule type" value="Genomic_DNA"/>
</dbReference>
<dbReference type="VEuPathDB" id="GiardiaDB:GMRT_11322"/>
<feature type="region of interest" description="Disordered" evidence="2">
    <location>
        <begin position="496"/>
        <end position="551"/>
    </location>
</feature>
<proteinExistence type="predicted"/>
<evidence type="ECO:0000313" key="4">
    <source>
        <dbReference type="Proteomes" id="UP000315496"/>
    </source>
</evidence>
<feature type="compositionally biased region" description="Acidic residues" evidence="2">
    <location>
        <begin position="83"/>
        <end position="95"/>
    </location>
</feature>
<evidence type="ECO:0000313" key="3">
    <source>
        <dbReference type="EMBL" id="TNJ26626.1"/>
    </source>
</evidence>
<reference evidence="3 4" key="1">
    <citation type="submission" date="2019-05" db="EMBL/GenBank/DDBJ databases">
        <title>The compact genome of Giardia muris reveals important steps in the evolution of intestinal protozoan parasites.</title>
        <authorList>
            <person name="Xu F."/>
            <person name="Jimenez-Gonzalez A."/>
            <person name="Einarsson E."/>
            <person name="Astvaldsson A."/>
            <person name="Peirasmaki D."/>
            <person name="Eckmann L."/>
            <person name="Andersson J.O."/>
            <person name="Svard S.G."/>
            <person name="Jerlstrom-Hultqvist J."/>
        </authorList>
    </citation>
    <scope>NUCLEOTIDE SEQUENCE [LARGE SCALE GENOMIC DNA]</scope>
    <source>
        <strain evidence="3 4">Roberts-Thomson</strain>
    </source>
</reference>
<feature type="region of interest" description="Disordered" evidence="2">
    <location>
        <begin position="364"/>
        <end position="393"/>
    </location>
</feature>
<feature type="region of interest" description="Disordered" evidence="2">
    <location>
        <begin position="137"/>
        <end position="227"/>
    </location>
</feature>
<evidence type="ECO:0000256" key="2">
    <source>
        <dbReference type="SAM" id="MobiDB-lite"/>
    </source>
</evidence>